<name>A0ABV2QPB8_9MICO</name>
<dbReference type="Proteomes" id="UP001549257">
    <property type="component" value="Unassembled WGS sequence"/>
</dbReference>
<dbReference type="Pfam" id="PF02653">
    <property type="entry name" value="BPD_transp_2"/>
    <property type="match status" value="1"/>
</dbReference>
<organism evidence="7 8">
    <name type="scientific">Conyzicola nivalis</name>
    <dbReference type="NCBI Taxonomy" id="1477021"/>
    <lineage>
        <taxon>Bacteria</taxon>
        <taxon>Bacillati</taxon>
        <taxon>Actinomycetota</taxon>
        <taxon>Actinomycetes</taxon>
        <taxon>Micrococcales</taxon>
        <taxon>Microbacteriaceae</taxon>
        <taxon>Conyzicola</taxon>
    </lineage>
</organism>
<evidence type="ECO:0000313" key="8">
    <source>
        <dbReference type="Proteomes" id="UP001549257"/>
    </source>
</evidence>
<evidence type="ECO:0000256" key="5">
    <source>
        <dbReference type="ARBA" id="ARBA00023136"/>
    </source>
</evidence>
<gene>
    <name evidence="7" type="ORF">ABIE21_002412</name>
</gene>
<feature type="transmembrane region" description="Helical" evidence="6">
    <location>
        <begin position="62"/>
        <end position="95"/>
    </location>
</feature>
<evidence type="ECO:0000256" key="1">
    <source>
        <dbReference type="ARBA" id="ARBA00004651"/>
    </source>
</evidence>
<feature type="transmembrane region" description="Helical" evidence="6">
    <location>
        <begin position="281"/>
        <end position="299"/>
    </location>
</feature>
<sequence length="329" mass="33579">MSQTLTTAPVAKAAPVADWKSRFLAALPFIVLVLLVLIVTSKQPNFVALGSVRGLLESMAPILLLALGQTFVILTGGIDLSFAATASFGSVLLALWLPELGVFGVVAVLGVMTLIGFINGFVIAKAQIPSFIATLGALGLYSGLGLAISGASNIRISTGYEAIAWITDVRVAQLPLAAILVIVLAILISVAMRVLNRGKSFHAIGLAEQALLMSGGSTVRIRILAFTLCGLFSGLAAVMLAASQHSGGPTLADTLQLPAIAAVVIGGTAITGGVGGPIKTVIGALIIVVLRVGLTAVGVDPSFEQIVYGIVIIAAVVLTIDRSRLGVVK</sequence>
<dbReference type="InterPro" id="IPR001851">
    <property type="entry name" value="ABC_transp_permease"/>
</dbReference>
<dbReference type="CDD" id="cd06579">
    <property type="entry name" value="TM_PBP1_transp_AraH_like"/>
    <property type="match status" value="1"/>
</dbReference>
<feature type="transmembrane region" description="Helical" evidence="6">
    <location>
        <begin position="255"/>
        <end position="274"/>
    </location>
</feature>
<keyword evidence="3 6" id="KW-0812">Transmembrane</keyword>
<reference evidence="7 8" key="1">
    <citation type="submission" date="2024-06" db="EMBL/GenBank/DDBJ databases">
        <title>Sorghum-associated microbial communities from plants grown in Nebraska, USA.</title>
        <authorList>
            <person name="Schachtman D."/>
        </authorList>
    </citation>
    <scope>NUCLEOTIDE SEQUENCE [LARGE SCALE GENOMIC DNA]</scope>
    <source>
        <strain evidence="7 8">2857</strain>
    </source>
</reference>
<feature type="transmembrane region" description="Helical" evidence="6">
    <location>
        <begin position="174"/>
        <end position="195"/>
    </location>
</feature>
<comment type="subcellular location">
    <subcellularLocation>
        <location evidence="1">Cell membrane</location>
        <topology evidence="1">Multi-pass membrane protein</topology>
    </subcellularLocation>
</comment>
<protein>
    <submittedName>
        <fullName evidence="7">Ribose transport system permease protein</fullName>
    </submittedName>
</protein>
<feature type="transmembrane region" description="Helical" evidence="6">
    <location>
        <begin position="23"/>
        <end position="41"/>
    </location>
</feature>
<feature type="transmembrane region" description="Helical" evidence="6">
    <location>
        <begin position="223"/>
        <end position="243"/>
    </location>
</feature>
<evidence type="ECO:0000256" key="3">
    <source>
        <dbReference type="ARBA" id="ARBA00022692"/>
    </source>
</evidence>
<feature type="transmembrane region" description="Helical" evidence="6">
    <location>
        <begin position="101"/>
        <end position="124"/>
    </location>
</feature>
<feature type="transmembrane region" description="Helical" evidence="6">
    <location>
        <begin position="305"/>
        <end position="321"/>
    </location>
</feature>
<comment type="caution">
    <text evidence="7">The sequence shown here is derived from an EMBL/GenBank/DDBJ whole genome shotgun (WGS) entry which is preliminary data.</text>
</comment>
<evidence type="ECO:0000313" key="7">
    <source>
        <dbReference type="EMBL" id="MET4582902.1"/>
    </source>
</evidence>
<keyword evidence="4 6" id="KW-1133">Transmembrane helix</keyword>
<keyword evidence="2" id="KW-1003">Cell membrane</keyword>
<evidence type="ECO:0000256" key="6">
    <source>
        <dbReference type="SAM" id="Phobius"/>
    </source>
</evidence>
<dbReference type="PANTHER" id="PTHR32196">
    <property type="entry name" value="ABC TRANSPORTER PERMEASE PROTEIN YPHD-RELATED-RELATED"/>
    <property type="match status" value="1"/>
</dbReference>
<keyword evidence="5 6" id="KW-0472">Membrane</keyword>
<dbReference type="RefSeq" id="WP_354025056.1">
    <property type="nucleotide sequence ID" value="NZ_JBEPSJ010000002.1"/>
</dbReference>
<keyword evidence="8" id="KW-1185">Reference proteome</keyword>
<evidence type="ECO:0000256" key="2">
    <source>
        <dbReference type="ARBA" id="ARBA00022475"/>
    </source>
</evidence>
<evidence type="ECO:0000256" key="4">
    <source>
        <dbReference type="ARBA" id="ARBA00022989"/>
    </source>
</evidence>
<accession>A0ABV2QPB8</accession>
<dbReference type="EMBL" id="JBEPSJ010000002">
    <property type="protein sequence ID" value="MET4582902.1"/>
    <property type="molecule type" value="Genomic_DNA"/>
</dbReference>
<proteinExistence type="predicted"/>
<feature type="transmembrane region" description="Helical" evidence="6">
    <location>
        <begin position="131"/>
        <end position="154"/>
    </location>
</feature>